<feature type="compositionally biased region" description="Polar residues" evidence="1">
    <location>
        <begin position="254"/>
        <end position="268"/>
    </location>
</feature>
<reference evidence="2 3" key="1">
    <citation type="submission" date="2020-07" db="EMBL/GenBank/DDBJ databases">
        <title>Comparative genomics of pyrophilous fungi reveals a link between fire events and developmental genes.</title>
        <authorList>
            <consortium name="DOE Joint Genome Institute"/>
            <person name="Steindorff A.S."/>
            <person name="Carver A."/>
            <person name="Calhoun S."/>
            <person name="Stillman K."/>
            <person name="Liu H."/>
            <person name="Lipzen A."/>
            <person name="Pangilinan J."/>
            <person name="Labutti K."/>
            <person name="Bruns T.D."/>
            <person name="Grigoriev I.V."/>
        </authorList>
    </citation>
    <scope>NUCLEOTIDE SEQUENCE [LARGE SCALE GENOMIC DNA]</scope>
    <source>
        <strain evidence="2 3">CBS 144469</strain>
    </source>
</reference>
<feature type="region of interest" description="Disordered" evidence="1">
    <location>
        <begin position="148"/>
        <end position="169"/>
    </location>
</feature>
<keyword evidence="3" id="KW-1185">Reference proteome</keyword>
<organism evidence="2 3">
    <name type="scientific">Ephemerocybe angulata</name>
    <dbReference type="NCBI Taxonomy" id="980116"/>
    <lineage>
        <taxon>Eukaryota</taxon>
        <taxon>Fungi</taxon>
        <taxon>Dikarya</taxon>
        <taxon>Basidiomycota</taxon>
        <taxon>Agaricomycotina</taxon>
        <taxon>Agaricomycetes</taxon>
        <taxon>Agaricomycetidae</taxon>
        <taxon>Agaricales</taxon>
        <taxon>Agaricineae</taxon>
        <taxon>Psathyrellaceae</taxon>
        <taxon>Ephemerocybe</taxon>
    </lineage>
</organism>
<evidence type="ECO:0000313" key="2">
    <source>
        <dbReference type="EMBL" id="KAF6744221.1"/>
    </source>
</evidence>
<sequence>MSAGHTYMHTHDYPPPRIPSIPPNFEYHLKPPTPSAGAETEPIDVAAMSTPSKNLPSPTLPLTNLPSASAVSANVPSVILPPTSTPSTTLFSTSLASRSTSTSTWSPPSAGLPSTSYLITNYTSTSYPSTSYALTSYPSATSYASARYPSTSDASARYPSTSDASARYPSTSYASGGYASTSYRSLSYAAAANYPSATYSTSASLASTGMSFISYPPPYGLTTHSRQPHPVLTPVSTGHNNSHSLGDGGPETPVTGTSLHHATSSTARYTPGEFVRIDRGEDCGGEQDEDQEDEGNSDDEENDDLSGHLMDDLPDDEDPVLMNTSCGNALNDCPSASWDTTQVMTNRPRLRQAA</sequence>
<comment type="caution">
    <text evidence="2">The sequence shown here is derived from an EMBL/GenBank/DDBJ whole genome shotgun (WGS) entry which is preliminary data.</text>
</comment>
<dbReference type="EMBL" id="JACGCI010000125">
    <property type="protein sequence ID" value="KAF6744221.1"/>
    <property type="molecule type" value="Genomic_DNA"/>
</dbReference>
<dbReference type="Proteomes" id="UP000521943">
    <property type="component" value="Unassembled WGS sequence"/>
</dbReference>
<feature type="compositionally biased region" description="Polar residues" evidence="1">
    <location>
        <begin position="234"/>
        <end position="244"/>
    </location>
</feature>
<proteinExistence type="predicted"/>
<gene>
    <name evidence="2" type="ORF">DFP72DRAFT_857820</name>
</gene>
<dbReference type="AlphaFoldDB" id="A0A8H6HDE6"/>
<accession>A0A8H6HDE6</accession>
<feature type="region of interest" description="Disordered" evidence="1">
    <location>
        <begin position="221"/>
        <end position="354"/>
    </location>
</feature>
<evidence type="ECO:0000313" key="3">
    <source>
        <dbReference type="Proteomes" id="UP000521943"/>
    </source>
</evidence>
<feature type="region of interest" description="Disordered" evidence="1">
    <location>
        <begin position="1"/>
        <end position="40"/>
    </location>
</feature>
<protein>
    <submittedName>
        <fullName evidence="2">Uncharacterized protein</fullName>
    </submittedName>
</protein>
<feature type="compositionally biased region" description="Acidic residues" evidence="1">
    <location>
        <begin position="283"/>
        <end position="304"/>
    </location>
</feature>
<name>A0A8H6HDE6_9AGAR</name>
<evidence type="ECO:0000256" key="1">
    <source>
        <dbReference type="SAM" id="MobiDB-lite"/>
    </source>
</evidence>